<dbReference type="PANTHER" id="PTHR30332:SF24">
    <property type="entry name" value="SECRETIN GSPD-RELATED"/>
    <property type="match status" value="1"/>
</dbReference>
<comment type="subcellular location">
    <subcellularLocation>
        <location evidence="1">Membrane</location>
    </subcellularLocation>
</comment>
<evidence type="ECO:0000256" key="4">
    <source>
        <dbReference type="RuleBase" id="RU004003"/>
    </source>
</evidence>
<keyword evidence="2" id="KW-0732">Signal</keyword>
<feature type="domain" description="Type II/III secretion system secretin-like" evidence="5">
    <location>
        <begin position="412"/>
        <end position="574"/>
    </location>
</feature>
<dbReference type="GO" id="GO:0009306">
    <property type="term" value="P:protein secretion"/>
    <property type="evidence" value="ECO:0007669"/>
    <property type="project" value="InterPro"/>
</dbReference>
<evidence type="ECO:0000256" key="3">
    <source>
        <dbReference type="ARBA" id="ARBA00023136"/>
    </source>
</evidence>
<evidence type="ECO:0000256" key="1">
    <source>
        <dbReference type="ARBA" id="ARBA00004370"/>
    </source>
</evidence>
<organism evidence="6 7">
    <name type="scientific">Candidatus Brocadia carolinensis</name>
    <dbReference type="NCBI Taxonomy" id="1004156"/>
    <lineage>
        <taxon>Bacteria</taxon>
        <taxon>Pseudomonadati</taxon>
        <taxon>Planctomycetota</taxon>
        <taxon>Candidatus Brocadiia</taxon>
        <taxon>Candidatus Brocadiales</taxon>
        <taxon>Candidatus Brocadiaceae</taxon>
        <taxon>Candidatus Brocadia</taxon>
    </lineage>
</organism>
<dbReference type="AlphaFoldDB" id="A0A1V4AQ16"/>
<sequence length="600" mass="66915">MRKLILVMVLISGCAVMDKREADILDIQTEEIPESRQEETQKVQQYRKNTFEDVYLQDVRPMVKPETKPTENTYKIEISAESISLSEFCSIMLTNTEISFSSIVDVPSVYVNISGEYTKTEIIEIIQRVCNGVGCKFVESKNIYTIEKEVEGNISSMGVLGYRCKYVVPSTTEIINFLGKIKNVYVYVAGVNVVVVGSKQDLEVMQEFLRSFDKNIFEGYKMAFVVCADVPATVEKIKTIISSFSNDALNSVGVIPVSHSVICIVSRVAEYVETVKNMVGMVSGYMNHSKEIFTIPLKYKKALDAVEFIKKSFPDMVLSADEEVNTMYVKGALADYQTVLAILEQYDREPEQMIFKVYLIDIRSTNNLDMGSDWFVDAGKYKLEKTEIISPLKGGFNSIIGIGNITSFFSLLQKKFDGRVVSRPVLYMKSGQSSELKFGSSVPYIGTKATTGVSNGVVQNVTYRDVGVIVKITASVAEDKQIMVNVYIENSAMNKNSGVEGNPIFTSDSIKTDFIVPDGAMCILGGIKFKNREEVKQGIPYLVDHIPFLSYILGAVSRSEENRELIICVNPKILTEEKVSLIGEKILKTLNGGFEHVGKN</sequence>
<evidence type="ECO:0000259" key="5">
    <source>
        <dbReference type="Pfam" id="PF00263"/>
    </source>
</evidence>
<accession>A0A1V4AQ16</accession>
<name>A0A1V4AQ16_9BACT</name>
<dbReference type="InterPro" id="IPR004846">
    <property type="entry name" value="T2SS/T3SS_dom"/>
</dbReference>
<protein>
    <recommendedName>
        <fullName evidence="5">Type II/III secretion system secretin-like domain-containing protein</fullName>
    </recommendedName>
</protein>
<evidence type="ECO:0000313" key="6">
    <source>
        <dbReference type="EMBL" id="OOP55202.1"/>
    </source>
</evidence>
<keyword evidence="3" id="KW-0472">Membrane</keyword>
<evidence type="ECO:0000313" key="7">
    <source>
        <dbReference type="Proteomes" id="UP000189681"/>
    </source>
</evidence>
<proteinExistence type="inferred from homology"/>
<comment type="similarity">
    <text evidence="4">Belongs to the bacterial secretin family.</text>
</comment>
<comment type="caution">
    <text evidence="6">The sequence shown here is derived from an EMBL/GenBank/DDBJ whole genome shotgun (WGS) entry which is preliminary data.</text>
</comment>
<dbReference type="Pfam" id="PF00263">
    <property type="entry name" value="Secretin"/>
    <property type="match status" value="1"/>
</dbReference>
<reference evidence="6 7" key="1">
    <citation type="journal article" date="2017" name="Water Res.">
        <title>Discovery and metagenomic analysis of an anammox bacterial enrichment related to Candidatus "Brocadia caroliniensis" in a full-scale glycerol-fed nitritation-denitritation separate centrate treatment process.</title>
        <authorList>
            <person name="Park H."/>
            <person name="Brotto A.C."/>
            <person name="van Loosdrecht M.C."/>
            <person name="Chandran K."/>
        </authorList>
    </citation>
    <scope>NUCLEOTIDE SEQUENCE [LARGE SCALE GENOMIC DNA]</scope>
    <source>
        <strain evidence="6">26THWARD</strain>
    </source>
</reference>
<dbReference type="GO" id="GO:0015627">
    <property type="term" value="C:type II protein secretion system complex"/>
    <property type="evidence" value="ECO:0007669"/>
    <property type="project" value="TreeGrafter"/>
</dbReference>
<dbReference type="STRING" id="1004156.AYP45_16100"/>
<dbReference type="Proteomes" id="UP000189681">
    <property type="component" value="Unassembled WGS sequence"/>
</dbReference>
<gene>
    <name evidence="6" type="ORF">AYP45_16100</name>
</gene>
<dbReference type="InterPro" id="IPR050810">
    <property type="entry name" value="Bact_Secretion_Sys_Channel"/>
</dbReference>
<dbReference type="GO" id="GO:0016020">
    <property type="term" value="C:membrane"/>
    <property type="evidence" value="ECO:0007669"/>
    <property type="project" value="UniProtKB-SubCell"/>
</dbReference>
<dbReference type="EMBL" id="AYTS01000167">
    <property type="protein sequence ID" value="OOP55202.1"/>
    <property type="molecule type" value="Genomic_DNA"/>
</dbReference>
<evidence type="ECO:0000256" key="2">
    <source>
        <dbReference type="ARBA" id="ARBA00022729"/>
    </source>
</evidence>
<dbReference type="PANTHER" id="PTHR30332">
    <property type="entry name" value="PROBABLE GENERAL SECRETION PATHWAY PROTEIN D"/>
    <property type="match status" value="1"/>
</dbReference>